<organism evidence="2 3">
    <name type="scientific">Caenorhabditis tropicalis</name>
    <dbReference type="NCBI Taxonomy" id="1561998"/>
    <lineage>
        <taxon>Eukaryota</taxon>
        <taxon>Metazoa</taxon>
        <taxon>Ecdysozoa</taxon>
        <taxon>Nematoda</taxon>
        <taxon>Chromadorea</taxon>
        <taxon>Rhabditida</taxon>
        <taxon>Rhabditina</taxon>
        <taxon>Rhabditomorpha</taxon>
        <taxon>Rhabditoidea</taxon>
        <taxon>Rhabditidae</taxon>
        <taxon>Peloderinae</taxon>
        <taxon>Caenorhabditis</taxon>
    </lineage>
</organism>
<protein>
    <submittedName>
        <fullName evidence="3">Glyco_18 domain-containing protein</fullName>
    </submittedName>
</protein>
<dbReference type="GO" id="GO:0008061">
    <property type="term" value="F:chitin binding"/>
    <property type="evidence" value="ECO:0007669"/>
    <property type="project" value="InterPro"/>
</dbReference>
<dbReference type="Gene3D" id="3.20.20.80">
    <property type="entry name" value="Glycosidases"/>
    <property type="match status" value="1"/>
</dbReference>
<dbReference type="InterPro" id="IPR001223">
    <property type="entry name" value="Glyco_hydro18_cat"/>
</dbReference>
<evidence type="ECO:0000259" key="1">
    <source>
        <dbReference type="PROSITE" id="PS51910"/>
    </source>
</evidence>
<dbReference type="SMART" id="SM00636">
    <property type="entry name" value="Glyco_18"/>
    <property type="match status" value="1"/>
</dbReference>
<dbReference type="GO" id="GO:0005975">
    <property type="term" value="P:carbohydrate metabolic process"/>
    <property type="evidence" value="ECO:0007669"/>
    <property type="project" value="InterPro"/>
</dbReference>
<dbReference type="PANTHER" id="PTHR46073">
    <property type="entry name" value="CHITINASE"/>
    <property type="match status" value="1"/>
</dbReference>
<dbReference type="eggNOG" id="KOG2806">
    <property type="taxonomic scope" value="Eukaryota"/>
</dbReference>
<reference evidence="3" key="1">
    <citation type="submission" date="2016-11" db="UniProtKB">
        <authorList>
            <consortium name="WormBaseParasite"/>
        </authorList>
    </citation>
    <scope>IDENTIFICATION</scope>
</reference>
<feature type="domain" description="GH18" evidence="1">
    <location>
        <begin position="37"/>
        <end position="411"/>
    </location>
</feature>
<keyword evidence="2" id="KW-1185">Reference proteome</keyword>
<proteinExistence type="predicted"/>
<dbReference type="InterPro" id="IPR029070">
    <property type="entry name" value="Chitinase_insertion_sf"/>
</dbReference>
<name>A0A1I7UCF5_9PELO</name>
<dbReference type="Gene3D" id="3.10.50.10">
    <property type="match status" value="1"/>
</dbReference>
<dbReference type="SUPFAM" id="SSF54556">
    <property type="entry name" value="Chitinase insertion domain"/>
    <property type="match status" value="1"/>
</dbReference>
<dbReference type="Pfam" id="PF00704">
    <property type="entry name" value="Glyco_hydro_18"/>
    <property type="match status" value="1"/>
</dbReference>
<dbReference type="InterPro" id="IPR011583">
    <property type="entry name" value="Chitinase_II/V-like_cat"/>
</dbReference>
<dbReference type="PROSITE" id="PS51910">
    <property type="entry name" value="GH18_2"/>
    <property type="match status" value="1"/>
</dbReference>
<dbReference type="AlphaFoldDB" id="A0A1I7UCF5"/>
<accession>A0A1I7UCF5</accession>
<evidence type="ECO:0000313" key="2">
    <source>
        <dbReference type="Proteomes" id="UP000095282"/>
    </source>
</evidence>
<dbReference type="PANTHER" id="PTHR46073:SF12">
    <property type="entry name" value="GH18 DOMAIN-CONTAINING PROTEIN"/>
    <property type="match status" value="1"/>
</dbReference>
<dbReference type="STRING" id="1561998.A0A1I7UCF5"/>
<dbReference type="Proteomes" id="UP000095282">
    <property type="component" value="Unplaced"/>
</dbReference>
<dbReference type="InterPro" id="IPR017853">
    <property type="entry name" value="GH"/>
</dbReference>
<evidence type="ECO:0000313" key="3">
    <source>
        <dbReference type="WBParaSite" id="Csp11.Scaffold629.g7926.t1"/>
    </source>
</evidence>
<dbReference type="SUPFAM" id="SSF51445">
    <property type="entry name" value="(Trans)glycosidases"/>
    <property type="match status" value="1"/>
</dbReference>
<sequence length="419" mass="48316">MMFQNFHKEKVRFFVDFNIEFCSDYPLPLTSAASCGKRIVGYYTGWEPRKISENQISKLTHIIFVAIRMYGNGQVQFHNSEYSSRFFELKRKARRVNSKIKVMIGVGGKGNTQHFSSVMADKEKRKTFISSLVKFVSSSQIDGLEITWTYPFAQAEDRQNLVIFLKELRAAFTKLEHENGRTEKYIIDMLTPQIIWKQSEGYDFRGILKYADFINVISYEYYGPWGQKTGAYTGPVGPLYGGMRGNIDDTMKSHACGSMKPTQVTLGIPLYGKFWRNVKEEVINQNETMCEEEICRIEDQGESELWKLAELKNGRPKGGFISWNDRENDDVGIIWDKKKAKWDNETKSSYIWNPEERLLITFESEKSIEEKVKYAIEKNLGGINIFSVSMDDELDTALSLVSSMKMCNGVSKNKIIYNC</sequence>
<dbReference type="WBParaSite" id="Csp11.Scaffold629.g7926.t1">
    <property type="protein sequence ID" value="Csp11.Scaffold629.g7926.t1"/>
    <property type="gene ID" value="Csp11.Scaffold629.g7926"/>
</dbReference>